<dbReference type="OrthoDB" id="9803907at2"/>
<protein>
    <recommendedName>
        <fullName evidence="6">Cyanophycin synthetase</fullName>
        <ecNumber evidence="5">6.3.2.29</ecNumber>
        <ecNumber evidence="4">6.3.2.30</ecNumber>
    </recommendedName>
    <alternativeName>
        <fullName evidence="10">Cyanophycin synthase</fullName>
    </alternativeName>
</protein>
<dbReference type="Pfam" id="PF08245">
    <property type="entry name" value="Mur_ligase_M"/>
    <property type="match status" value="1"/>
</dbReference>
<evidence type="ECO:0000313" key="16">
    <source>
        <dbReference type="Proteomes" id="UP000295334"/>
    </source>
</evidence>
<dbReference type="InterPro" id="IPR044019">
    <property type="entry name" value="Cyanophycin_syn_N"/>
</dbReference>
<evidence type="ECO:0000256" key="10">
    <source>
        <dbReference type="ARBA" id="ARBA00031353"/>
    </source>
</evidence>
<comment type="catalytic activity">
    <reaction evidence="12">
        <text>[L-4-(L-arginin-2-N-yl)aspartate](n) + L-aspartate + ATP = [L-4-(L-arginin-2-N-yl)aspartate](n)-L-aspartate + ADP + phosphate + H(+)</text>
        <dbReference type="Rhea" id="RHEA:13277"/>
        <dbReference type="Rhea" id="RHEA-COMP:13728"/>
        <dbReference type="Rhea" id="RHEA-COMP:13733"/>
        <dbReference type="ChEBI" id="CHEBI:15378"/>
        <dbReference type="ChEBI" id="CHEBI:29991"/>
        <dbReference type="ChEBI" id="CHEBI:30616"/>
        <dbReference type="ChEBI" id="CHEBI:43474"/>
        <dbReference type="ChEBI" id="CHEBI:137986"/>
        <dbReference type="ChEBI" id="CHEBI:137990"/>
        <dbReference type="ChEBI" id="CHEBI:456216"/>
        <dbReference type="EC" id="6.3.2.29"/>
    </reaction>
</comment>
<dbReference type="Gene3D" id="3.40.1190.10">
    <property type="entry name" value="Mur-like, catalytic domain"/>
    <property type="match status" value="1"/>
</dbReference>
<dbReference type="InterPro" id="IPR003135">
    <property type="entry name" value="ATP-grasp_carboxylate-amine"/>
</dbReference>
<evidence type="ECO:0000313" key="15">
    <source>
        <dbReference type="EMBL" id="TCJ17642.1"/>
    </source>
</evidence>
<dbReference type="InterPro" id="IPR011810">
    <property type="entry name" value="Cya_phycin_syn"/>
</dbReference>
<dbReference type="Gene3D" id="3.30.470.20">
    <property type="entry name" value="ATP-grasp fold, B domain"/>
    <property type="match status" value="2"/>
</dbReference>
<dbReference type="SUPFAM" id="SSF56059">
    <property type="entry name" value="Glutathione synthetase ATP-binding domain-like"/>
    <property type="match status" value="1"/>
</dbReference>
<dbReference type="Pfam" id="PF02222">
    <property type="entry name" value="ATP-grasp"/>
    <property type="match status" value="1"/>
</dbReference>
<dbReference type="SUPFAM" id="SSF53623">
    <property type="entry name" value="MurD-like peptide ligases, catalytic domain"/>
    <property type="match status" value="1"/>
</dbReference>
<keyword evidence="9 13" id="KW-0067">ATP-binding</keyword>
<dbReference type="AlphaFoldDB" id="A0A4V2NWJ3"/>
<accession>A0A4V2NWJ3</accession>
<dbReference type="GO" id="GO:0005524">
    <property type="term" value="F:ATP binding"/>
    <property type="evidence" value="ECO:0007669"/>
    <property type="project" value="UniProtKB-UniRule"/>
</dbReference>
<dbReference type="GO" id="GO:0071161">
    <property type="term" value="F:cyanophycin synthetase activity (L-arginine-adding)"/>
    <property type="evidence" value="ECO:0007669"/>
    <property type="project" value="UniProtKB-EC"/>
</dbReference>
<dbReference type="InterPro" id="IPR013221">
    <property type="entry name" value="Mur_ligase_cen"/>
</dbReference>
<dbReference type="GO" id="GO:0071160">
    <property type="term" value="F:cyanophycin synthetase activity (L-aspartate-adding)"/>
    <property type="evidence" value="ECO:0007669"/>
    <property type="project" value="UniProtKB-EC"/>
</dbReference>
<feature type="domain" description="ATP-grasp" evidence="14">
    <location>
        <begin position="222"/>
        <end position="475"/>
    </location>
</feature>
<evidence type="ECO:0000256" key="5">
    <source>
        <dbReference type="ARBA" id="ARBA00013005"/>
    </source>
</evidence>
<comment type="caution">
    <text evidence="15">The sequence shown here is derived from an EMBL/GenBank/DDBJ whole genome shotgun (WGS) entry which is preliminary data.</text>
</comment>
<dbReference type="InterPro" id="IPR004101">
    <property type="entry name" value="Mur_ligase_C"/>
</dbReference>
<dbReference type="Pfam" id="PF18921">
    <property type="entry name" value="Cyanophycin_syn"/>
    <property type="match status" value="1"/>
</dbReference>
<evidence type="ECO:0000256" key="4">
    <source>
        <dbReference type="ARBA" id="ARBA00012968"/>
    </source>
</evidence>
<organism evidence="15 16">
    <name type="scientific">Flaviaesturariibacter flavus</name>
    <dbReference type="NCBI Taxonomy" id="2502780"/>
    <lineage>
        <taxon>Bacteria</taxon>
        <taxon>Pseudomonadati</taxon>
        <taxon>Bacteroidota</taxon>
        <taxon>Chitinophagia</taxon>
        <taxon>Chitinophagales</taxon>
        <taxon>Chitinophagaceae</taxon>
        <taxon>Flaviaestuariibacter</taxon>
    </lineage>
</organism>
<evidence type="ECO:0000256" key="2">
    <source>
        <dbReference type="ARBA" id="ARBA00009060"/>
    </source>
</evidence>
<sequence length="880" mass="96678">MKILDLKVLRGPNYWSVRRPRLIQMKLDLEELEQYPTNKIQGFRQRIEALLPSMIEHRCSEGVRGGFFDRVEEGTWMGHVVEHIALELQTLAGMDCGFGRTRGTGEKEGEYFVVFNYEEEEAGLYAAKAAVRVAQALTDGTPYDLEADIQALREIREDTRLGPSTGAIVAEAAKRNIPFIRLNRHSLVQLGYGVHQKRIRATIASTTSSIAVDLAGDKEDTKNLLEKAEVPVPRGTIVRDEEELRSAIGDIGFPLVLKPIDGNHGKGATTNITTWDVAVKALEEAQKYGRSVICEKFITGYDFRLLVINYKFICAARRTPAAVTGDGKKTIQQLIDETNSDPRRGYGHEKVLTRITVDNFTWKMLHDKGYTLETVPAAGEEVWLKPTANLSTGGTSTDVTEEVHPANIFMAERIARIIGLDICGIDIMAENLSEPLNETGGAVLEVNAAPGFRMHVEPSEGIARNVAEPVVDMLFPQGVDGRIPIIAITGTNGKTTTTRITAAIVRAAGRKVGYTTSDGIYIQNQKMMDGDTTGPVSAQFVLKDPTVDFAVLECARGGILRGGLGFQQCDVAIVTNIAADHLGLGGINTVEQMARVKQVVPETVCERGYAILNADDDLVFRMKKDLDCNIGLFSMRDDNPRVLEHCARGGKAAIYENGYVTIMKENWKVRVLPVRDIPITFGGKAVHNIANVLPAVLATYLFKAVTIEDIRHALRTFEPSSVLTPGRLNFFHLRKCTILADFAHNPQGVQLLREFVGQLNYPQKIGIITGTGDRRDEDIREIGVIAAGAFDQIIVRMDKNLRGRTVGNIEELLTEGIRSVAPDLPVQYIADEAEALRTAYDQCAPGALVTALCDKVEATLGKIKALQEQEEMGTLGRAMA</sequence>
<dbReference type="NCBIfam" id="NF010623">
    <property type="entry name" value="PRK14016.1"/>
    <property type="match status" value="1"/>
</dbReference>
<dbReference type="Gene3D" id="3.90.190.20">
    <property type="entry name" value="Mur ligase, C-terminal domain"/>
    <property type="match status" value="1"/>
</dbReference>
<dbReference type="SMART" id="SM01209">
    <property type="entry name" value="GARS_A"/>
    <property type="match status" value="1"/>
</dbReference>
<dbReference type="Pfam" id="PF02875">
    <property type="entry name" value="Mur_ligase_C"/>
    <property type="match status" value="1"/>
</dbReference>
<dbReference type="PANTHER" id="PTHR23135:SF18">
    <property type="entry name" value="CYANOPHYCIN SYNTHETASE"/>
    <property type="match status" value="1"/>
</dbReference>
<keyword evidence="7 15" id="KW-0436">Ligase</keyword>
<evidence type="ECO:0000256" key="6">
    <source>
        <dbReference type="ARBA" id="ARBA00022036"/>
    </source>
</evidence>
<evidence type="ECO:0000256" key="7">
    <source>
        <dbReference type="ARBA" id="ARBA00022598"/>
    </source>
</evidence>
<dbReference type="Proteomes" id="UP000295334">
    <property type="component" value="Unassembled WGS sequence"/>
</dbReference>
<evidence type="ECO:0000256" key="9">
    <source>
        <dbReference type="ARBA" id="ARBA00022840"/>
    </source>
</evidence>
<keyword evidence="8 13" id="KW-0547">Nucleotide-binding</keyword>
<dbReference type="RefSeq" id="WP_131447653.1">
    <property type="nucleotide sequence ID" value="NZ_SJZI01000008.1"/>
</dbReference>
<comment type="catalytic activity">
    <reaction evidence="11">
        <text>[L-4-(L-arginin-2-N-yl)aspartate](n)-L-aspartate + L-arginine + ATP = [L-4-(L-arginin-2-N-yl)aspartate](n+1) + ADP + phosphate + H(+)</text>
        <dbReference type="Rhea" id="RHEA:23888"/>
        <dbReference type="Rhea" id="RHEA-COMP:13732"/>
        <dbReference type="Rhea" id="RHEA-COMP:13733"/>
        <dbReference type="ChEBI" id="CHEBI:15378"/>
        <dbReference type="ChEBI" id="CHEBI:30616"/>
        <dbReference type="ChEBI" id="CHEBI:32682"/>
        <dbReference type="ChEBI" id="CHEBI:43474"/>
        <dbReference type="ChEBI" id="CHEBI:137986"/>
        <dbReference type="ChEBI" id="CHEBI:137990"/>
        <dbReference type="ChEBI" id="CHEBI:456216"/>
        <dbReference type="EC" id="6.3.2.30"/>
    </reaction>
</comment>
<dbReference type="GO" id="GO:0046872">
    <property type="term" value="F:metal ion binding"/>
    <property type="evidence" value="ECO:0007669"/>
    <property type="project" value="InterPro"/>
</dbReference>
<dbReference type="EC" id="6.3.2.29" evidence="5"/>
<evidence type="ECO:0000256" key="12">
    <source>
        <dbReference type="ARBA" id="ARBA00048425"/>
    </source>
</evidence>
<dbReference type="InterPro" id="IPR036565">
    <property type="entry name" value="Mur-like_cat_sf"/>
</dbReference>
<dbReference type="EC" id="6.3.2.30" evidence="4"/>
<reference evidence="15 16" key="1">
    <citation type="submission" date="2019-03" db="EMBL/GenBank/DDBJ databases">
        <authorList>
            <person name="Kim M.K.M."/>
        </authorList>
    </citation>
    <scope>NUCLEOTIDE SEQUENCE [LARGE SCALE GENOMIC DNA]</scope>
    <source>
        <strain evidence="15 16">17J68-12</strain>
    </source>
</reference>
<comment type="function">
    <text evidence="1">Catalyzes the ATP-dependent polymerization of arginine and aspartate to multi-L-arginyl-poly-L-aspartic acid (cyanophycin; a water-insoluble reserve polymer).</text>
</comment>
<gene>
    <name evidence="15" type="primary">cphA</name>
    <name evidence="15" type="ORF">EPD60_05480</name>
</gene>
<comment type="similarity">
    <text evidence="2">In the C-terminal section; belongs to the MurCDEF family.</text>
</comment>
<evidence type="ECO:0000256" key="13">
    <source>
        <dbReference type="PROSITE-ProRule" id="PRU00409"/>
    </source>
</evidence>
<dbReference type="PROSITE" id="PS50975">
    <property type="entry name" value="ATP_GRASP"/>
    <property type="match status" value="1"/>
</dbReference>
<dbReference type="PANTHER" id="PTHR23135">
    <property type="entry name" value="MUR LIGASE FAMILY MEMBER"/>
    <property type="match status" value="1"/>
</dbReference>
<evidence type="ECO:0000256" key="11">
    <source>
        <dbReference type="ARBA" id="ARBA00048094"/>
    </source>
</evidence>
<dbReference type="SUPFAM" id="SSF53244">
    <property type="entry name" value="MurD-like peptide ligases, peptide-binding domain"/>
    <property type="match status" value="1"/>
</dbReference>
<dbReference type="InterPro" id="IPR036615">
    <property type="entry name" value="Mur_ligase_C_dom_sf"/>
</dbReference>
<dbReference type="NCBIfam" id="TIGR02068">
    <property type="entry name" value="cya_phycin_syn"/>
    <property type="match status" value="1"/>
</dbReference>
<dbReference type="InterPro" id="IPR011761">
    <property type="entry name" value="ATP-grasp"/>
</dbReference>
<evidence type="ECO:0000256" key="3">
    <source>
        <dbReference type="ARBA" id="ARBA00011738"/>
    </source>
</evidence>
<name>A0A4V2NWJ3_9BACT</name>
<evidence type="ECO:0000256" key="1">
    <source>
        <dbReference type="ARBA" id="ARBA00003184"/>
    </source>
</evidence>
<evidence type="ECO:0000256" key="8">
    <source>
        <dbReference type="ARBA" id="ARBA00022741"/>
    </source>
</evidence>
<dbReference type="EMBL" id="SJZI01000008">
    <property type="protein sequence ID" value="TCJ17642.1"/>
    <property type="molecule type" value="Genomic_DNA"/>
</dbReference>
<proteinExistence type="inferred from homology"/>
<comment type="subunit">
    <text evidence="3">Homodimer.</text>
</comment>
<keyword evidence="16" id="KW-1185">Reference proteome</keyword>
<evidence type="ECO:0000259" key="14">
    <source>
        <dbReference type="PROSITE" id="PS50975"/>
    </source>
</evidence>